<dbReference type="NCBIfam" id="TIGR02531">
    <property type="entry name" value="yecD_yerC"/>
    <property type="match status" value="1"/>
</dbReference>
<reference evidence="1" key="1">
    <citation type="submission" date="2020-10" db="EMBL/GenBank/DDBJ databases">
        <authorList>
            <person name="Gilroy R."/>
        </authorList>
    </citation>
    <scope>NUCLEOTIDE SEQUENCE</scope>
    <source>
        <strain evidence="1">ChiW16-3235</strain>
    </source>
</reference>
<dbReference type="InterPro" id="IPR013368">
    <property type="entry name" value="YecD_YerC"/>
</dbReference>
<reference evidence="1" key="2">
    <citation type="journal article" date="2021" name="PeerJ">
        <title>Extensive microbial diversity within the chicken gut microbiome revealed by metagenomics and culture.</title>
        <authorList>
            <person name="Gilroy R."/>
            <person name="Ravi A."/>
            <person name="Getino M."/>
            <person name="Pursley I."/>
            <person name="Horton D.L."/>
            <person name="Alikhan N.F."/>
            <person name="Baker D."/>
            <person name="Gharbi K."/>
            <person name="Hall N."/>
            <person name="Watson M."/>
            <person name="Adriaenssens E.M."/>
            <person name="Foster-Nyarko E."/>
            <person name="Jarju S."/>
            <person name="Secka A."/>
            <person name="Antonio M."/>
            <person name="Oren A."/>
            <person name="Chaudhuri R.R."/>
            <person name="La Ragione R."/>
            <person name="Hildebrand F."/>
            <person name="Pallen M.J."/>
        </authorList>
    </citation>
    <scope>NUCLEOTIDE SEQUENCE</scope>
    <source>
        <strain evidence="1">ChiW16-3235</strain>
    </source>
</reference>
<dbReference type="InterPro" id="IPR038116">
    <property type="entry name" value="TrpR-like_sf"/>
</dbReference>
<dbReference type="Pfam" id="PF01371">
    <property type="entry name" value="Trp_repressor"/>
    <property type="match status" value="1"/>
</dbReference>
<dbReference type="Proteomes" id="UP000823913">
    <property type="component" value="Unassembled WGS sequence"/>
</dbReference>
<dbReference type="PANTHER" id="PTHR40080:SF1">
    <property type="entry name" value="TRPR-LIKE PROTEIN YERC_YECD"/>
    <property type="match status" value="1"/>
</dbReference>
<dbReference type="GO" id="GO:0043565">
    <property type="term" value="F:sequence-specific DNA binding"/>
    <property type="evidence" value="ECO:0007669"/>
    <property type="project" value="InterPro"/>
</dbReference>
<dbReference type="AlphaFoldDB" id="A0A9D1E6N2"/>
<evidence type="ECO:0000313" key="1">
    <source>
        <dbReference type="EMBL" id="HIR67497.1"/>
    </source>
</evidence>
<name>A0A9D1E6N2_9FIRM</name>
<evidence type="ECO:0000313" key="2">
    <source>
        <dbReference type="Proteomes" id="UP000823913"/>
    </source>
</evidence>
<gene>
    <name evidence="1" type="ORF">IAB94_05580</name>
</gene>
<proteinExistence type="predicted"/>
<dbReference type="InterPro" id="IPR010921">
    <property type="entry name" value="Trp_repressor/repl_initiator"/>
</dbReference>
<dbReference type="SUPFAM" id="SSF48295">
    <property type="entry name" value="TrpR-like"/>
    <property type="match status" value="1"/>
</dbReference>
<accession>A0A9D1E6N2</accession>
<dbReference type="EMBL" id="DVHK01000113">
    <property type="protein sequence ID" value="HIR67497.1"/>
    <property type="molecule type" value="Genomic_DNA"/>
</dbReference>
<dbReference type="InterPro" id="IPR000831">
    <property type="entry name" value="Trp_repress"/>
</dbReference>
<protein>
    <submittedName>
        <fullName evidence="1">TrpR-related protein YerC/YecD</fullName>
    </submittedName>
</protein>
<dbReference type="Gene3D" id="1.10.1270.10">
    <property type="entry name" value="TrpR-like"/>
    <property type="match status" value="1"/>
</dbReference>
<comment type="caution">
    <text evidence="1">The sequence shown here is derived from an EMBL/GenBank/DDBJ whole genome shotgun (WGS) entry which is preliminary data.</text>
</comment>
<dbReference type="PIRSF" id="PIRSF012508">
    <property type="entry name" value="YerC"/>
    <property type="match status" value="1"/>
</dbReference>
<sequence>MKESNTQINQLYDLFIKLQTREDCKALLDDLCTFKEIEQMAQRAYAAKLFLEGKTYNEIIAETDISSTTLSRISRSISHGSGGYKKFIDYEGKQ</sequence>
<organism evidence="1 2">
    <name type="scientific">Candidatus Coproplasma avicola</name>
    <dbReference type="NCBI Taxonomy" id="2840744"/>
    <lineage>
        <taxon>Bacteria</taxon>
        <taxon>Bacillati</taxon>
        <taxon>Bacillota</taxon>
        <taxon>Clostridia</taxon>
        <taxon>Eubacteriales</taxon>
        <taxon>Candidatus Coproplasma</taxon>
    </lineage>
</organism>
<dbReference type="GO" id="GO:0003700">
    <property type="term" value="F:DNA-binding transcription factor activity"/>
    <property type="evidence" value="ECO:0007669"/>
    <property type="project" value="InterPro"/>
</dbReference>
<dbReference type="PANTHER" id="PTHR40080">
    <property type="entry name" value="LMO1763 PROTEIN"/>
    <property type="match status" value="1"/>
</dbReference>